<dbReference type="PANTHER" id="PTHR38811:SF1">
    <property type="entry name" value="UPF0284 PROTEIN SLL1500"/>
    <property type="match status" value="1"/>
</dbReference>
<comment type="similarity">
    <text evidence="1">Belongs to the UPF0284 family.</text>
</comment>
<protein>
    <recommendedName>
        <fullName evidence="1">UPF0284 protein H6G97_10745</fullName>
    </recommendedName>
</protein>
<dbReference type="NCBIfam" id="NF003373">
    <property type="entry name" value="PRK04447.1-6"/>
    <property type="match status" value="1"/>
</dbReference>
<keyword evidence="3" id="KW-1185">Reference proteome</keyword>
<dbReference type="Gene3D" id="3.40.50.10210">
    <property type="match status" value="1"/>
</dbReference>
<sequence length="394" mass="41602">MPNAQIRIYTQKEQGEEWLQRYRGCLPVFACVLGFTETGLIPGISAAGRTPEDRKYTACADAEFLYYGAEHKAQYPLPPLAAGASPVLISRAVFESLKIPVHLFNAGLPQPPAVPVVDLGGIPAKCLSGGVAMEIATVQHLLEQGLFWGERLAANIQQGYLIIGECVVGGTTTALAILTGLGIEAAGKVNSSHPVCNHEQKWALVQTGLEKMRGGRGQEAGGENFTLSSSSPVNPLQLVAAVGDPMQVVVAGMAIAASRSCGVMLAGGTQMLAVYALMSAIAQAYALSWQPEEVVVGTTRWVAEDPTGATVDLALNLGKGSLTHSGRIPPLLATHLSFADSRYPQLRAYEQGFVKEGMGAGAACIAAHLSQDWQQHQLLAAIEAQLERLSTPSH</sequence>
<comment type="caution">
    <text evidence="2">The sequence shown here is derived from an EMBL/GenBank/DDBJ whole genome shotgun (WGS) entry which is preliminary data.</text>
</comment>
<dbReference type="HAMAP" id="MF_01086">
    <property type="entry name" value="UPF0284"/>
    <property type="match status" value="1"/>
</dbReference>
<evidence type="ECO:0000256" key="1">
    <source>
        <dbReference type="HAMAP-Rule" id="MF_01086"/>
    </source>
</evidence>
<dbReference type="NCBIfam" id="TIGR00303">
    <property type="entry name" value="nicotinate mononucleotide-dependent phosphoribosyltransferase CobT"/>
    <property type="match status" value="1"/>
</dbReference>
<reference evidence="2 3" key="1">
    <citation type="journal article" date="2020" name="ISME J.">
        <title>Comparative genomics reveals insights into cyanobacterial evolution and habitat adaptation.</title>
        <authorList>
            <person name="Chen M.Y."/>
            <person name="Teng W.K."/>
            <person name="Zhao L."/>
            <person name="Hu C.X."/>
            <person name="Zhou Y.K."/>
            <person name="Han B.P."/>
            <person name="Song L.R."/>
            <person name="Shu W.S."/>
        </authorList>
    </citation>
    <scope>NUCLEOTIDE SEQUENCE [LARGE SCALE GENOMIC DNA]</scope>
    <source>
        <strain evidence="2 3">FACHB-838</strain>
    </source>
</reference>
<dbReference type="EMBL" id="JACJSI010000015">
    <property type="protein sequence ID" value="MBD2530019.1"/>
    <property type="molecule type" value="Genomic_DNA"/>
</dbReference>
<organism evidence="2 3">
    <name type="scientific">Nostoc flagelliforme FACHB-838</name>
    <dbReference type="NCBI Taxonomy" id="2692904"/>
    <lineage>
        <taxon>Bacteria</taxon>
        <taxon>Bacillati</taxon>
        <taxon>Cyanobacteriota</taxon>
        <taxon>Cyanophyceae</taxon>
        <taxon>Nostocales</taxon>
        <taxon>Nostocaceae</taxon>
        <taxon>Nostoc</taxon>
    </lineage>
</organism>
<proteinExistence type="inferred from homology"/>
<evidence type="ECO:0000313" key="2">
    <source>
        <dbReference type="EMBL" id="MBD2530019.1"/>
    </source>
</evidence>
<dbReference type="SUPFAM" id="SSF52733">
    <property type="entry name" value="Nicotinate mononucleotide:5,6-dimethylbenzimidazole phosphoribosyltransferase (CobT)"/>
    <property type="match status" value="1"/>
</dbReference>
<dbReference type="InterPro" id="IPR003200">
    <property type="entry name" value="Nict_dMeBzImd_PRibTrfase"/>
</dbReference>
<dbReference type="RefSeq" id="WP_190940582.1">
    <property type="nucleotide sequence ID" value="NZ_JACJSI010000015.1"/>
</dbReference>
<dbReference type="InterPro" id="IPR002805">
    <property type="entry name" value="Nict_dMeBzImd_PRibTrfase_arc"/>
</dbReference>
<dbReference type="InterPro" id="IPR036087">
    <property type="entry name" value="Nict_dMeBzImd_PRibTrfase_sf"/>
</dbReference>
<dbReference type="PANTHER" id="PTHR38811">
    <property type="match status" value="1"/>
</dbReference>
<name>A0ABR8DKN2_9NOSO</name>
<accession>A0ABR8DKN2</accession>
<evidence type="ECO:0000313" key="3">
    <source>
        <dbReference type="Proteomes" id="UP000623440"/>
    </source>
</evidence>
<gene>
    <name evidence="2" type="ORF">H6G97_10745</name>
</gene>
<dbReference type="CDD" id="cd02439">
    <property type="entry name" value="DMB-PRT_CobT"/>
    <property type="match status" value="1"/>
</dbReference>
<dbReference type="Proteomes" id="UP000623440">
    <property type="component" value="Unassembled WGS sequence"/>
</dbReference>